<proteinExistence type="predicted"/>
<accession>A0A9P8N3F7</accession>
<reference evidence="1" key="1">
    <citation type="submission" date="2021-09" db="EMBL/GenBank/DDBJ databases">
        <title>A high-quality genome of the endoparasitic fungus Hirsutella rhossiliensis with a comparison of Hirsutella genomes reveals transposable elements contributing to genome size variation.</title>
        <authorList>
            <person name="Lin R."/>
            <person name="Jiao Y."/>
            <person name="Sun X."/>
            <person name="Ling J."/>
            <person name="Xie B."/>
            <person name="Cheng X."/>
        </authorList>
    </citation>
    <scope>NUCLEOTIDE SEQUENCE</scope>
    <source>
        <strain evidence="1">HR02</strain>
    </source>
</reference>
<dbReference type="AlphaFoldDB" id="A0A9P8N3F7"/>
<dbReference type="RefSeq" id="XP_044722774.1">
    <property type="nucleotide sequence ID" value="XM_044861748.1"/>
</dbReference>
<gene>
    <name evidence="1" type="ORF">HRG_03277</name>
</gene>
<organism evidence="1 2">
    <name type="scientific">Hirsutella rhossiliensis</name>
    <dbReference type="NCBI Taxonomy" id="111463"/>
    <lineage>
        <taxon>Eukaryota</taxon>
        <taxon>Fungi</taxon>
        <taxon>Dikarya</taxon>
        <taxon>Ascomycota</taxon>
        <taxon>Pezizomycotina</taxon>
        <taxon>Sordariomycetes</taxon>
        <taxon>Hypocreomycetidae</taxon>
        <taxon>Hypocreales</taxon>
        <taxon>Ophiocordycipitaceae</taxon>
        <taxon>Hirsutella</taxon>
    </lineage>
</organism>
<dbReference type="EMBL" id="JAIZPD010000003">
    <property type="protein sequence ID" value="KAH0965261.1"/>
    <property type="molecule type" value="Genomic_DNA"/>
</dbReference>
<dbReference type="Proteomes" id="UP000824596">
    <property type="component" value="Unassembled WGS sequence"/>
</dbReference>
<sequence>MDQTFPIRAMASHWKHAPIKKPAKAPWDAEISGTDLASLLLGSVPSQMEDKWFCFADDADSHGNILVHLVRSWSGAEIIVLRVRAALDGTGLVNERAPAKVTEITWEDDSREEDRGEAWAKQRAEMVCRGILQCELAAPKSRACQLKGS</sequence>
<keyword evidence="2" id="KW-1185">Reference proteome</keyword>
<name>A0A9P8N3F7_9HYPO</name>
<comment type="caution">
    <text evidence="1">The sequence shown here is derived from an EMBL/GenBank/DDBJ whole genome shotgun (WGS) entry which is preliminary data.</text>
</comment>
<dbReference type="OrthoDB" id="4521980at2759"/>
<dbReference type="GeneID" id="68352406"/>
<evidence type="ECO:0000313" key="2">
    <source>
        <dbReference type="Proteomes" id="UP000824596"/>
    </source>
</evidence>
<protein>
    <submittedName>
        <fullName evidence="1">Uncharacterized protein</fullName>
    </submittedName>
</protein>
<evidence type="ECO:0000313" key="1">
    <source>
        <dbReference type="EMBL" id="KAH0965261.1"/>
    </source>
</evidence>